<keyword evidence="2" id="KW-1185">Reference proteome</keyword>
<reference evidence="3" key="1">
    <citation type="submission" date="2022-11" db="UniProtKB">
        <authorList>
            <consortium name="WormBaseParasite"/>
        </authorList>
    </citation>
    <scope>IDENTIFICATION</scope>
</reference>
<proteinExistence type="predicted"/>
<dbReference type="WBParaSite" id="PSU_v2.g17859.t1">
    <property type="protein sequence ID" value="PSU_v2.g17859.t1"/>
    <property type="gene ID" value="PSU_v2.g17859"/>
</dbReference>
<sequence length="71" mass="7614">MEKGQDILNNVTGNTNPTQPSHQHTTNCAKGKCDVDHENHAGKTEVGSSSGESCCQTKQFNEGSHISTTKQ</sequence>
<name>A0A914YKL4_9BILA</name>
<feature type="compositionally biased region" description="Polar residues" evidence="1">
    <location>
        <begin position="7"/>
        <end position="28"/>
    </location>
</feature>
<dbReference type="AlphaFoldDB" id="A0A914YKL4"/>
<feature type="compositionally biased region" description="Polar residues" evidence="1">
    <location>
        <begin position="46"/>
        <end position="71"/>
    </location>
</feature>
<dbReference type="Proteomes" id="UP000887577">
    <property type="component" value="Unplaced"/>
</dbReference>
<feature type="compositionally biased region" description="Basic and acidic residues" evidence="1">
    <location>
        <begin position="31"/>
        <end position="43"/>
    </location>
</feature>
<accession>A0A914YKL4</accession>
<evidence type="ECO:0000313" key="2">
    <source>
        <dbReference type="Proteomes" id="UP000887577"/>
    </source>
</evidence>
<feature type="region of interest" description="Disordered" evidence="1">
    <location>
        <begin position="1"/>
        <end position="71"/>
    </location>
</feature>
<organism evidence="2 3">
    <name type="scientific">Panagrolaimus superbus</name>
    <dbReference type="NCBI Taxonomy" id="310955"/>
    <lineage>
        <taxon>Eukaryota</taxon>
        <taxon>Metazoa</taxon>
        <taxon>Ecdysozoa</taxon>
        <taxon>Nematoda</taxon>
        <taxon>Chromadorea</taxon>
        <taxon>Rhabditida</taxon>
        <taxon>Tylenchina</taxon>
        <taxon>Panagrolaimomorpha</taxon>
        <taxon>Panagrolaimoidea</taxon>
        <taxon>Panagrolaimidae</taxon>
        <taxon>Panagrolaimus</taxon>
    </lineage>
</organism>
<evidence type="ECO:0000256" key="1">
    <source>
        <dbReference type="SAM" id="MobiDB-lite"/>
    </source>
</evidence>
<protein>
    <submittedName>
        <fullName evidence="3">Uncharacterized protein</fullName>
    </submittedName>
</protein>
<evidence type="ECO:0000313" key="3">
    <source>
        <dbReference type="WBParaSite" id="PSU_v2.g17859.t1"/>
    </source>
</evidence>